<dbReference type="Proteomes" id="UP000547976">
    <property type="component" value="Unassembled WGS sequence"/>
</dbReference>
<dbReference type="EMBL" id="JAAOAV010000241">
    <property type="protein sequence ID" value="KAF5586994.1"/>
    <property type="molecule type" value="Genomic_DNA"/>
</dbReference>
<dbReference type="OrthoDB" id="5064119at2759"/>
<keyword evidence="2" id="KW-1185">Reference proteome</keyword>
<reference evidence="1 2" key="1">
    <citation type="submission" date="2020-05" db="EMBL/GenBank/DDBJ databases">
        <title>Identification and distribution of gene clusters putatively required for synthesis of sphingolipid metabolism inhibitors in phylogenetically diverse species of the filamentous fungus Fusarium.</title>
        <authorList>
            <person name="Kim H.-S."/>
            <person name="Busman M."/>
            <person name="Brown D.W."/>
            <person name="Divon H."/>
            <person name="Uhlig S."/>
            <person name="Proctor R.H."/>
        </authorList>
    </citation>
    <scope>NUCLEOTIDE SEQUENCE [LARGE SCALE GENOMIC DNA]</scope>
    <source>
        <strain evidence="1 2">NRRL 66333</strain>
    </source>
</reference>
<comment type="caution">
    <text evidence="1">The sequence shown here is derived from an EMBL/GenBank/DDBJ whole genome shotgun (WGS) entry which is preliminary data.</text>
</comment>
<dbReference type="GeneID" id="59311377"/>
<dbReference type="AlphaFoldDB" id="A0A8H5L5Y1"/>
<proteinExistence type="predicted"/>
<gene>
    <name evidence="1" type="ORF">FSUBG_11924</name>
</gene>
<evidence type="ECO:0000313" key="1">
    <source>
        <dbReference type="EMBL" id="KAF5586994.1"/>
    </source>
</evidence>
<organism evidence="1 2">
    <name type="scientific">Gibberella subglutinans</name>
    <name type="common">Fusarium subglutinans</name>
    <dbReference type="NCBI Taxonomy" id="42677"/>
    <lineage>
        <taxon>Eukaryota</taxon>
        <taxon>Fungi</taxon>
        <taxon>Dikarya</taxon>
        <taxon>Ascomycota</taxon>
        <taxon>Pezizomycotina</taxon>
        <taxon>Sordariomycetes</taxon>
        <taxon>Hypocreomycetidae</taxon>
        <taxon>Hypocreales</taxon>
        <taxon>Nectriaceae</taxon>
        <taxon>Fusarium</taxon>
        <taxon>Fusarium fujikuroi species complex</taxon>
    </lineage>
</organism>
<dbReference type="RefSeq" id="XP_036532579.1">
    <property type="nucleotide sequence ID" value="XM_036676659.1"/>
</dbReference>
<protein>
    <submittedName>
        <fullName evidence="1">Uncharacterized protein</fullName>
    </submittedName>
</protein>
<name>A0A8H5L5Y1_GIBSU</name>
<sequence length="190" mass="21678">MNMNEEVMGGAEAVMQNGTWKFAINYLSEIDDGSSTSEAVCNGIWTEILRRHFPYPDFIIAPEQRQTTGVRPDLTIFAVFGKEKLAEWEPIFTFEGKAPKYEKSMVADGKAQAANYLPDLAWSKERKNMKYGMLACGKSFMILKYDANKKELYRIDPSNQEDSMMFEASSLTDKAAGFDKFCRDFVTLFY</sequence>
<accession>A0A8H5L5Y1</accession>
<evidence type="ECO:0000313" key="2">
    <source>
        <dbReference type="Proteomes" id="UP000547976"/>
    </source>
</evidence>